<sequence length="123" mass="13811">MAPGCIPDDALPVSVRLHSARTPSYAASRNQHIRIGSPAYLPVIQTSGDHLRDTVKSLLLLLFGRPEKQLVFIASDHGTNFYLSCNSMWKLKPIEPKTKMDLMLYKASVAPDQPDQPRRLVWN</sequence>
<organism evidence="1 2">
    <name type="scientific">Dreissena polymorpha</name>
    <name type="common">Zebra mussel</name>
    <name type="synonym">Mytilus polymorpha</name>
    <dbReference type="NCBI Taxonomy" id="45954"/>
    <lineage>
        <taxon>Eukaryota</taxon>
        <taxon>Metazoa</taxon>
        <taxon>Spiralia</taxon>
        <taxon>Lophotrochozoa</taxon>
        <taxon>Mollusca</taxon>
        <taxon>Bivalvia</taxon>
        <taxon>Autobranchia</taxon>
        <taxon>Heteroconchia</taxon>
        <taxon>Euheterodonta</taxon>
        <taxon>Imparidentia</taxon>
        <taxon>Neoheterodontei</taxon>
        <taxon>Myida</taxon>
        <taxon>Dreissenoidea</taxon>
        <taxon>Dreissenidae</taxon>
        <taxon>Dreissena</taxon>
    </lineage>
</organism>
<reference evidence="1" key="2">
    <citation type="submission" date="2020-11" db="EMBL/GenBank/DDBJ databases">
        <authorList>
            <person name="McCartney M.A."/>
            <person name="Auch B."/>
            <person name="Kono T."/>
            <person name="Mallez S."/>
            <person name="Becker A."/>
            <person name="Gohl D.M."/>
            <person name="Silverstein K.A.T."/>
            <person name="Koren S."/>
            <person name="Bechman K.B."/>
            <person name="Herman A."/>
            <person name="Abrahante J.E."/>
            <person name="Garbe J."/>
        </authorList>
    </citation>
    <scope>NUCLEOTIDE SEQUENCE</scope>
    <source>
        <strain evidence="1">Duluth1</strain>
        <tissue evidence="1">Whole animal</tissue>
    </source>
</reference>
<dbReference type="AlphaFoldDB" id="A0A9D4C1G9"/>
<keyword evidence="2" id="KW-1185">Reference proteome</keyword>
<protein>
    <submittedName>
        <fullName evidence="1">Uncharacterized protein</fullName>
    </submittedName>
</protein>
<evidence type="ECO:0000313" key="2">
    <source>
        <dbReference type="Proteomes" id="UP000828390"/>
    </source>
</evidence>
<proteinExistence type="predicted"/>
<comment type="caution">
    <text evidence="1">The sequence shown here is derived from an EMBL/GenBank/DDBJ whole genome shotgun (WGS) entry which is preliminary data.</text>
</comment>
<evidence type="ECO:0000313" key="1">
    <source>
        <dbReference type="EMBL" id="KAH3715572.1"/>
    </source>
</evidence>
<dbReference type="EMBL" id="JAIWYP010000013">
    <property type="protein sequence ID" value="KAH3715572.1"/>
    <property type="molecule type" value="Genomic_DNA"/>
</dbReference>
<dbReference type="Proteomes" id="UP000828390">
    <property type="component" value="Unassembled WGS sequence"/>
</dbReference>
<gene>
    <name evidence="1" type="ORF">DPMN_058283</name>
</gene>
<name>A0A9D4C1G9_DREPO</name>
<accession>A0A9D4C1G9</accession>
<reference evidence="1" key="1">
    <citation type="journal article" date="2019" name="bioRxiv">
        <title>The Genome of the Zebra Mussel, Dreissena polymorpha: A Resource for Invasive Species Research.</title>
        <authorList>
            <person name="McCartney M.A."/>
            <person name="Auch B."/>
            <person name="Kono T."/>
            <person name="Mallez S."/>
            <person name="Zhang Y."/>
            <person name="Obille A."/>
            <person name="Becker A."/>
            <person name="Abrahante J.E."/>
            <person name="Garbe J."/>
            <person name="Badalamenti J.P."/>
            <person name="Herman A."/>
            <person name="Mangelson H."/>
            <person name="Liachko I."/>
            <person name="Sullivan S."/>
            <person name="Sone E.D."/>
            <person name="Koren S."/>
            <person name="Silverstein K.A.T."/>
            <person name="Beckman K.B."/>
            <person name="Gohl D.M."/>
        </authorList>
    </citation>
    <scope>NUCLEOTIDE SEQUENCE</scope>
    <source>
        <strain evidence="1">Duluth1</strain>
        <tissue evidence="1">Whole animal</tissue>
    </source>
</reference>